<dbReference type="RefSeq" id="WP_317836131.1">
    <property type="nucleotide sequence ID" value="NZ_CP136920.1"/>
</dbReference>
<proteinExistence type="predicted"/>
<name>A0AAQ3LDN8_9BACT</name>
<dbReference type="PANTHER" id="PTHR39210">
    <property type="entry name" value="HEPARIN-SULFATE LYASE"/>
    <property type="match status" value="1"/>
</dbReference>
<dbReference type="EMBL" id="CP136920">
    <property type="protein sequence ID" value="WOO43571.1"/>
    <property type="molecule type" value="Genomic_DNA"/>
</dbReference>
<dbReference type="GO" id="GO:0016829">
    <property type="term" value="F:lyase activity"/>
    <property type="evidence" value="ECO:0007669"/>
    <property type="project" value="UniProtKB-KW"/>
</dbReference>
<reference evidence="7 8" key="1">
    <citation type="submission" date="2023-10" db="EMBL/GenBank/DDBJ databases">
        <title>Rubellicoccus peritrichatus gen. nov., sp. nov., isolated from an algae of coral reef tank.</title>
        <authorList>
            <person name="Luo J."/>
        </authorList>
    </citation>
    <scope>NUCLEOTIDE SEQUENCE [LARGE SCALE GENOMIC DNA]</scope>
    <source>
        <strain evidence="7 8">CR14</strain>
    </source>
</reference>
<evidence type="ECO:0000256" key="1">
    <source>
        <dbReference type="ARBA" id="ARBA00004418"/>
    </source>
</evidence>
<keyword evidence="2" id="KW-0732">Signal</keyword>
<feature type="domain" description="Heparinase II/III-like C-terminal" evidence="5">
    <location>
        <begin position="380"/>
        <end position="628"/>
    </location>
</feature>
<feature type="domain" description="Heparin-sulfate lyase N-terminal" evidence="6">
    <location>
        <begin position="127"/>
        <end position="342"/>
    </location>
</feature>
<accession>A0AAQ3LDN8</accession>
<evidence type="ECO:0000259" key="5">
    <source>
        <dbReference type="Pfam" id="PF07940"/>
    </source>
</evidence>
<keyword evidence="4 7" id="KW-0456">Lyase</keyword>
<comment type="subcellular location">
    <subcellularLocation>
        <location evidence="1">Periplasm</location>
    </subcellularLocation>
</comment>
<evidence type="ECO:0000256" key="4">
    <source>
        <dbReference type="ARBA" id="ARBA00023239"/>
    </source>
</evidence>
<keyword evidence="3" id="KW-0574">Periplasm</keyword>
<evidence type="ECO:0000256" key="3">
    <source>
        <dbReference type="ARBA" id="ARBA00022764"/>
    </source>
</evidence>
<dbReference type="Pfam" id="PF07940">
    <property type="entry name" value="Hepar_II_III_C"/>
    <property type="match status" value="1"/>
</dbReference>
<dbReference type="GO" id="GO:0042597">
    <property type="term" value="C:periplasmic space"/>
    <property type="evidence" value="ECO:0007669"/>
    <property type="project" value="UniProtKB-SubCell"/>
</dbReference>
<dbReference type="Gene3D" id="2.70.98.70">
    <property type="match status" value="1"/>
</dbReference>
<dbReference type="Pfam" id="PF16889">
    <property type="entry name" value="Hepar_II_III_N"/>
    <property type="match status" value="1"/>
</dbReference>
<organism evidence="7 8">
    <name type="scientific">Rubellicoccus peritrichatus</name>
    <dbReference type="NCBI Taxonomy" id="3080537"/>
    <lineage>
        <taxon>Bacteria</taxon>
        <taxon>Pseudomonadati</taxon>
        <taxon>Verrucomicrobiota</taxon>
        <taxon>Opitutia</taxon>
        <taxon>Puniceicoccales</taxon>
        <taxon>Cerasicoccaceae</taxon>
        <taxon>Rubellicoccus</taxon>
    </lineage>
</organism>
<evidence type="ECO:0000259" key="6">
    <source>
        <dbReference type="Pfam" id="PF16889"/>
    </source>
</evidence>
<protein>
    <submittedName>
        <fullName evidence="7">Alginate lyase family protein</fullName>
    </submittedName>
</protein>
<sequence length="714" mass="81825">MNYSYKITVLLIVGLVCAMVSYAGSAAEFLATYPKHAQILFEQIDWDSEGLSELEEEDHVARLEGLIKHFQNSPTTETMRAAAPAKRGHKGLDVVIDALVNSELKPEGYINFSKQPPAMTKHYLGGAITRFEYMLRFSAAWHGTGDPKYFDIIKRVLNDLAVGQPPVVMETYDMQQHEACWISLETALRMENLYKVYFSAIQHPDMDDEIKLLILAMLWEHADHLLHHGSGGQGNWMTTEGERLLRVALVFPEYKDSEAWADKAVQRFTSNMDGLFYPDGSQCELSIMYGYISFRSAMAYYNLLKEYGREMPEGFKENLQQQIRFYSWVCTPDGQMSSAGDGNYTPGYFRTGLGFAEQLGVEDAIHLITKGEEGASLEGPSSTFFDYSGYAISRDSVGADNEQWSLFDMGPYGTGHVHNDALHLTVYSKRLLLVDTGRYHYTLYDGWHEGYFKATRGHNTVGIAGCDQYFPYWRAYDDEWNEYMYSRSYEPIAETEYEITDDYDFFRGRTYNGYIEPDVTGKGYGLRLKGKNAHERGVHYERGEFWAVIDRVFTDERRSVEVFWHFHPDVKNVKMLENGAVVSYDANEGNVMIYPIYGNQEVEGKLFYGSEEPKQGWYAPRYGTKVPAWAVEYYSEAEYLAWFGWLIVPFEGDKIPEVSAIATSLTNHLYRIDTVIDGETATLEMQLDDTPEFQEDKYSEGLLPYYIVTREKPD</sequence>
<dbReference type="KEGG" id="puo:RZN69_10775"/>
<dbReference type="InterPro" id="IPR008929">
    <property type="entry name" value="Chondroitin_lyas"/>
</dbReference>
<dbReference type="InterPro" id="IPR012480">
    <property type="entry name" value="Hepar_II_III_C"/>
</dbReference>
<dbReference type="AlphaFoldDB" id="A0AAQ3LDN8"/>
<evidence type="ECO:0000313" key="7">
    <source>
        <dbReference type="EMBL" id="WOO43571.1"/>
    </source>
</evidence>
<evidence type="ECO:0000313" key="8">
    <source>
        <dbReference type="Proteomes" id="UP001304300"/>
    </source>
</evidence>
<keyword evidence="8" id="KW-1185">Reference proteome</keyword>
<evidence type="ECO:0000256" key="2">
    <source>
        <dbReference type="ARBA" id="ARBA00022729"/>
    </source>
</evidence>
<dbReference type="Proteomes" id="UP001304300">
    <property type="component" value="Chromosome"/>
</dbReference>
<dbReference type="InterPro" id="IPR031680">
    <property type="entry name" value="Hepar_II_III_N"/>
</dbReference>
<gene>
    <name evidence="7" type="ORF">RZN69_10775</name>
</gene>
<dbReference type="SUPFAM" id="SSF48230">
    <property type="entry name" value="Chondroitin AC/alginate lyase"/>
    <property type="match status" value="1"/>
</dbReference>
<dbReference type="PANTHER" id="PTHR39210:SF1">
    <property type="entry name" value="HEPARIN-SULFATE LYASE"/>
    <property type="match status" value="1"/>
</dbReference>
<dbReference type="Gene3D" id="1.50.10.100">
    <property type="entry name" value="Chondroitin AC/alginate lyase"/>
    <property type="match status" value="1"/>
</dbReference>